<comment type="subunit">
    <text evidence="5">Binds ribosomal protein uS19.</text>
</comment>
<dbReference type="OrthoDB" id="5381335at2"/>
<organism evidence="8 9">
    <name type="scientific">Parenemella sanctibonifatiensis</name>
    <dbReference type="NCBI Taxonomy" id="2016505"/>
    <lineage>
        <taxon>Bacteria</taxon>
        <taxon>Bacillati</taxon>
        <taxon>Actinomycetota</taxon>
        <taxon>Actinomycetes</taxon>
        <taxon>Propionibacteriales</taxon>
        <taxon>Propionibacteriaceae</taxon>
        <taxon>Parenemella</taxon>
    </lineage>
</organism>
<dbReference type="InterPro" id="IPR036976">
    <property type="entry name" value="RimM_N_sf"/>
</dbReference>
<dbReference type="InterPro" id="IPR002676">
    <property type="entry name" value="RimM_N"/>
</dbReference>
<dbReference type="PANTHER" id="PTHR33692:SF1">
    <property type="entry name" value="RIBOSOME MATURATION FACTOR RIMM"/>
    <property type="match status" value="1"/>
</dbReference>
<dbReference type="NCBIfam" id="TIGR02273">
    <property type="entry name" value="16S_RimM"/>
    <property type="match status" value="1"/>
</dbReference>
<dbReference type="AlphaFoldDB" id="A0A255EIK8"/>
<accession>A0A255EIK8</accession>
<feature type="domain" description="Ribosome maturation factor RimM PRC barrel" evidence="7">
    <location>
        <begin position="117"/>
        <end position="178"/>
    </location>
</feature>
<evidence type="ECO:0000259" key="7">
    <source>
        <dbReference type="Pfam" id="PF24986"/>
    </source>
</evidence>
<keyword evidence="2 5" id="KW-0690">Ribosome biogenesis</keyword>
<dbReference type="Pfam" id="PF24986">
    <property type="entry name" value="PRC_RimM"/>
    <property type="match status" value="1"/>
</dbReference>
<dbReference type="Proteomes" id="UP000216300">
    <property type="component" value="Unassembled WGS sequence"/>
</dbReference>
<dbReference type="InterPro" id="IPR009000">
    <property type="entry name" value="Transl_B-barrel_sf"/>
</dbReference>
<keyword evidence="9" id="KW-1185">Reference proteome</keyword>
<dbReference type="InterPro" id="IPR056792">
    <property type="entry name" value="PRC_RimM"/>
</dbReference>
<dbReference type="EMBL" id="NMVJ01000006">
    <property type="protein sequence ID" value="OYN91357.1"/>
    <property type="molecule type" value="Genomic_DNA"/>
</dbReference>
<evidence type="ECO:0000256" key="2">
    <source>
        <dbReference type="ARBA" id="ARBA00022517"/>
    </source>
</evidence>
<comment type="caution">
    <text evidence="8">The sequence shown here is derived from an EMBL/GenBank/DDBJ whole genome shotgun (WGS) entry which is preliminary data.</text>
</comment>
<evidence type="ECO:0000256" key="4">
    <source>
        <dbReference type="ARBA" id="ARBA00023186"/>
    </source>
</evidence>
<keyword evidence="3 5" id="KW-0698">rRNA processing</keyword>
<dbReference type="PANTHER" id="PTHR33692">
    <property type="entry name" value="RIBOSOME MATURATION FACTOR RIMM"/>
    <property type="match status" value="1"/>
</dbReference>
<evidence type="ECO:0000313" key="9">
    <source>
        <dbReference type="Proteomes" id="UP000216300"/>
    </source>
</evidence>
<dbReference type="GO" id="GO:0005840">
    <property type="term" value="C:ribosome"/>
    <property type="evidence" value="ECO:0007669"/>
    <property type="project" value="InterPro"/>
</dbReference>
<dbReference type="GO" id="GO:0005737">
    <property type="term" value="C:cytoplasm"/>
    <property type="evidence" value="ECO:0007669"/>
    <property type="project" value="UniProtKB-SubCell"/>
</dbReference>
<comment type="function">
    <text evidence="5">An accessory protein needed during the final step in the assembly of 30S ribosomal subunit, possibly for assembly of the head region. Essential for efficient processing of 16S rRNA. May be needed both before and after RbfA during the maturation of 16S rRNA. It has affinity for free ribosomal 30S subunits but not for 70S ribosomes.</text>
</comment>
<reference evidence="8 9" key="1">
    <citation type="submission" date="2017-07" db="EMBL/GenBank/DDBJ databases">
        <title>Draft whole genome sequences of clinical Proprionibacteriaceae strains.</title>
        <authorList>
            <person name="Bernier A.-M."/>
            <person name="Bernard K."/>
            <person name="Domingo M.-C."/>
        </authorList>
    </citation>
    <scope>NUCLEOTIDE SEQUENCE [LARGE SCALE GENOMIC DNA]</scope>
    <source>
        <strain evidence="8 9">NML 150081</strain>
    </source>
</reference>
<dbReference type="Pfam" id="PF01782">
    <property type="entry name" value="RimM"/>
    <property type="match status" value="1"/>
</dbReference>
<dbReference type="Gene3D" id="2.40.30.60">
    <property type="entry name" value="RimM"/>
    <property type="match status" value="1"/>
</dbReference>
<comment type="domain">
    <text evidence="5">The PRC barrel domain binds ribosomal protein uS19.</text>
</comment>
<dbReference type="HAMAP" id="MF_00014">
    <property type="entry name" value="Ribosome_mat_RimM"/>
    <property type="match status" value="1"/>
</dbReference>
<comment type="subcellular location">
    <subcellularLocation>
        <location evidence="5">Cytoplasm</location>
    </subcellularLocation>
</comment>
<sequence length="188" mass="20239">MADSNGSRADERRVGSIGRAHGVRGEVAVMPLTDEPDLRFAVGAALSVAPAQGTQRQAGLPSRLTVDRTRWHQGKLLVTFAEIVDRTMAEALRGWLLTAQVDLHEAPPAEGEYWDRSLIGLEVRDHTGSVVGSIADVEHGPAQDLLVVRTAIDQRWVPFVEALVPVVDLEHGFVQVADVGGLVSGEPE</sequence>
<dbReference type="GO" id="GO:0006364">
    <property type="term" value="P:rRNA processing"/>
    <property type="evidence" value="ECO:0007669"/>
    <property type="project" value="UniProtKB-UniRule"/>
</dbReference>
<protein>
    <recommendedName>
        <fullName evidence="5">Ribosome maturation factor RimM</fullName>
    </recommendedName>
</protein>
<dbReference type="InterPro" id="IPR011033">
    <property type="entry name" value="PRC_barrel-like_sf"/>
</dbReference>
<dbReference type="GO" id="GO:0043022">
    <property type="term" value="F:ribosome binding"/>
    <property type="evidence" value="ECO:0007669"/>
    <property type="project" value="InterPro"/>
</dbReference>
<evidence type="ECO:0000256" key="1">
    <source>
        <dbReference type="ARBA" id="ARBA00022490"/>
    </source>
</evidence>
<dbReference type="GO" id="GO:0042274">
    <property type="term" value="P:ribosomal small subunit biogenesis"/>
    <property type="evidence" value="ECO:0007669"/>
    <property type="project" value="UniProtKB-UniRule"/>
</dbReference>
<gene>
    <name evidence="5" type="primary">rimM</name>
    <name evidence="8" type="ORF">CGZ91_07985</name>
</gene>
<feature type="domain" description="RimM N-terminal" evidence="6">
    <location>
        <begin position="14"/>
        <end position="100"/>
    </location>
</feature>
<name>A0A255EIK8_9ACTN</name>
<evidence type="ECO:0000256" key="3">
    <source>
        <dbReference type="ARBA" id="ARBA00022552"/>
    </source>
</evidence>
<comment type="similarity">
    <text evidence="5">Belongs to the RimM family.</text>
</comment>
<dbReference type="SUPFAM" id="SSF50346">
    <property type="entry name" value="PRC-barrel domain"/>
    <property type="match status" value="1"/>
</dbReference>
<evidence type="ECO:0000256" key="5">
    <source>
        <dbReference type="HAMAP-Rule" id="MF_00014"/>
    </source>
</evidence>
<keyword evidence="4 5" id="KW-0143">Chaperone</keyword>
<dbReference type="InterPro" id="IPR011961">
    <property type="entry name" value="RimM"/>
</dbReference>
<dbReference type="SUPFAM" id="SSF50447">
    <property type="entry name" value="Translation proteins"/>
    <property type="match status" value="1"/>
</dbReference>
<keyword evidence="1 5" id="KW-0963">Cytoplasm</keyword>
<evidence type="ECO:0000259" key="6">
    <source>
        <dbReference type="Pfam" id="PF01782"/>
    </source>
</evidence>
<dbReference type="Gene3D" id="2.30.30.240">
    <property type="entry name" value="PRC-barrel domain"/>
    <property type="match status" value="1"/>
</dbReference>
<proteinExistence type="inferred from homology"/>
<evidence type="ECO:0000313" key="8">
    <source>
        <dbReference type="EMBL" id="OYN91357.1"/>
    </source>
</evidence>
<dbReference type="RefSeq" id="WP_094453991.1">
    <property type="nucleotide sequence ID" value="NZ_NMVJ01000006.1"/>
</dbReference>